<proteinExistence type="predicted"/>
<name>A0A4C1WXW1_EUMVA</name>
<dbReference type="Proteomes" id="UP000299102">
    <property type="component" value="Unassembled WGS sequence"/>
</dbReference>
<keyword evidence="2" id="KW-1185">Reference proteome</keyword>
<organism evidence="1 2">
    <name type="scientific">Eumeta variegata</name>
    <name type="common">Bagworm moth</name>
    <name type="synonym">Eumeta japonica</name>
    <dbReference type="NCBI Taxonomy" id="151549"/>
    <lineage>
        <taxon>Eukaryota</taxon>
        <taxon>Metazoa</taxon>
        <taxon>Ecdysozoa</taxon>
        <taxon>Arthropoda</taxon>
        <taxon>Hexapoda</taxon>
        <taxon>Insecta</taxon>
        <taxon>Pterygota</taxon>
        <taxon>Neoptera</taxon>
        <taxon>Endopterygota</taxon>
        <taxon>Lepidoptera</taxon>
        <taxon>Glossata</taxon>
        <taxon>Ditrysia</taxon>
        <taxon>Tineoidea</taxon>
        <taxon>Psychidae</taxon>
        <taxon>Oiketicinae</taxon>
        <taxon>Eumeta</taxon>
    </lineage>
</organism>
<accession>A0A4C1WXW1</accession>
<gene>
    <name evidence="1" type="ORF">EVAR_29746_1</name>
</gene>
<protein>
    <submittedName>
        <fullName evidence="1">Uncharacterized protein</fullName>
    </submittedName>
</protein>
<reference evidence="1 2" key="1">
    <citation type="journal article" date="2019" name="Commun. Biol.">
        <title>The bagworm genome reveals a unique fibroin gene that provides high tensile strength.</title>
        <authorList>
            <person name="Kono N."/>
            <person name="Nakamura H."/>
            <person name="Ohtoshi R."/>
            <person name="Tomita M."/>
            <person name="Numata K."/>
            <person name="Arakawa K."/>
        </authorList>
    </citation>
    <scope>NUCLEOTIDE SEQUENCE [LARGE SCALE GENOMIC DNA]</scope>
</reference>
<evidence type="ECO:0000313" key="1">
    <source>
        <dbReference type="EMBL" id="GBP54904.1"/>
    </source>
</evidence>
<comment type="caution">
    <text evidence="1">The sequence shown here is derived from an EMBL/GenBank/DDBJ whole genome shotgun (WGS) entry which is preliminary data.</text>
</comment>
<dbReference type="EMBL" id="BGZK01000657">
    <property type="protein sequence ID" value="GBP54904.1"/>
    <property type="molecule type" value="Genomic_DNA"/>
</dbReference>
<sequence length="86" mass="9644">MNADFVWNRKQSEFNSATLAEHTRAFRVSCSCNAKYIEYLLLDQGSEKETELEYLGWRSCAVLNLIGGRVKPPVSVCSHCAGDDGR</sequence>
<evidence type="ECO:0000313" key="2">
    <source>
        <dbReference type="Proteomes" id="UP000299102"/>
    </source>
</evidence>
<dbReference type="AlphaFoldDB" id="A0A4C1WXW1"/>